<dbReference type="Pfam" id="PF00486">
    <property type="entry name" value="Trans_reg_C"/>
    <property type="match status" value="1"/>
</dbReference>
<evidence type="ECO:0000259" key="12">
    <source>
        <dbReference type="PROSITE" id="PS50110"/>
    </source>
</evidence>
<dbReference type="CDD" id="cd00383">
    <property type="entry name" value="trans_reg_C"/>
    <property type="match status" value="1"/>
</dbReference>
<dbReference type="GO" id="GO:0000976">
    <property type="term" value="F:transcription cis-regulatory region binding"/>
    <property type="evidence" value="ECO:0007669"/>
    <property type="project" value="TreeGrafter"/>
</dbReference>
<dbReference type="PhylomeDB" id="A7II22"/>
<keyword evidence="6 11" id="KW-0238">DNA-binding</keyword>
<proteinExistence type="predicted"/>
<dbReference type="InterPro" id="IPR036388">
    <property type="entry name" value="WH-like_DNA-bd_sf"/>
</dbReference>
<dbReference type="Pfam" id="PF00072">
    <property type="entry name" value="Response_reg"/>
    <property type="match status" value="1"/>
</dbReference>
<evidence type="ECO:0000259" key="13">
    <source>
        <dbReference type="PROSITE" id="PS51755"/>
    </source>
</evidence>
<dbReference type="GO" id="GO:0005829">
    <property type="term" value="C:cytosol"/>
    <property type="evidence" value="ECO:0007669"/>
    <property type="project" value="TreeGrafter"/>
</dbReference>
<gene>
    <name evidence="14" type="ordered locus">Xaut_2423</name>
</gene>
<dbReference type="PANTHER" id="PTHR48111:SF4">
    <property type="entry name" value="DNA-BINDING DUAL TRANSCRIPTIONAL REGULATOR OMPR"/>
    <property type="match status" value="1"/>
</dbReference>
<comment type="subcellular location">
    <subcellularLocation>
        <location evidence="1">Cytoplasm</location>
    </subcellularLocation>
</comment>
<dbReference type="eggNOG" id="COG0745">
    <property type="taxonomic scope" value="Bacteria"/>
</dbReference>
<dbReference type="Gene3D" id="3.40.50.2300">
    <property type="match status" value="1"/>
</dbReference>
<evidence type="ECO:0000256" key="7">
    <source>
        <dbReference type="ARBA" id="ARBA00023159"/>
    </source>
</evidence>
<evidence type="ECO:0000256" key="5">
    <source>
        <dbReference type="ARBA" id="ARBA00023015"/>
    </source>
</evidence>
<keyword evidence="5" id="KW-0805">Transcription regulation</keyword>
<dbReference type="SMART" id="SM00862">
    <property type="entry name" value="Trans_reg_C"/>
    <property type="match status" value="1"/>
</dbReference>
<evidence type="ECO:0000256" key="11">
    <source>
        <dbReference type="PROSITE-ProRule" id="PRU01091"/>
    </source>
</evidence>
<dbReference type="HOGENOM" id="CLU_000445_30_4_5"/>
<dbReference type="Gene3D" id="6.10.250.690">
    <property type="match status" value="1"/>
</dbReference>
<evidence type="ECO:0000256" key="2">
    <source>
        <dbReference type="ARBA" id="ARBA00022490"/>
    </source>
</evidence>
<dbReference type="Proteomes" id="UP000002417">
    <property type="component" value="Chromosome"/>
</dbReference>
<dbReference type="KEGG" id="xau:Xaut_2423"/>
<keyword evidence="15" id="KW-1185">Reference proteome</keyword>
<dbReference type="InterPro" id="IPR016032">
    <property type="entry name" value="Sig_transdc_resp-reg_C-effctor"/>
</dbReference>
<evidence type="ECO:0000313" key="15">
    <source>
        <dbReference type="Proteomes" id="UP000002417"/>
    </source>
</evidence>
<accession>A7II22</accession>
<feature type="domain" description="OmpR/PhoB-type" evidence="13">
    <location>
        <begin position="135"/>
        <end position="235"/>
    </location>
</feature>
<dbReference type="Gene3D" id="1.10.10.10">
    <property type="entry name" value="Winged helix-like DNA-binding domain superfamily/Winged helix DNA-binding domain"/>
    <property type="match status" value="1"/>
</dbReference>
<organism evidence="14 15">
    <name type="scientific">Xanthobacter autotrophicus (strain ATCC BAA-1158 / Py2)</name>
    <dbReference type="NCBI Taxonomy" id="78245"/>
    <lineage>
        <taxon>Bacteria</taxon>
        <taxon>Pseudomonadati</taxon>
        <taxon>Pseudomonadota</taxon>
        <taxon>Alphaproteobacteria</taxon>
        <taxon>Hyphomicrobiales</taxon>
        <taxon>Xanthobacteraceae</taxon>
        <taxon>Xanthobacter</taxon>
    </lineage>
</organism>
<evidence type="ECO:0000256" key="3">
    <source>
        <dbReference type="ARBA" id="ARBA00022553"/>
    </source>
</evidence>
<name>A7II22_XANP2</name>
<dbReference type="InterPro" id="IPR001867">
    <property type="entry name" value="OmpR/PhoB-type_DNA-bd"/>
</dbReference>
<dbReference type="SUPFAM" id="SSF46894">
    <property type="entry name" value="C-terminal effector domain of the bipartite response regulators"/>
    <property type="match status" value="1"/>
</dbReference>
<evidence type="ECO:0000256" key="10">
    <source>
        <dbReference type="PROSITE-ProRule" id="PRU00169"/>
    </source>
</evidence>
<dbReference type="OrthoDB" id="9802426at2"/>
<dbReference type="SMART" id="SM00448">
    <property type="entry name" value="REC"/>
    <property type="match status" value="1"/>
</dbReference>
<dbReference type="InterPro" id="IPR001789">
    <property type="entry name" value="Sig_transdc_resp-reg_receiver"/>
</dbReference>
<dbReference type="FunFam" id="1.10.10.10:FF:000099">
    <property type="entry name" value="Two-component system response regulator TorR"/>
    <property type="match status" value="1"/>
</dbReference>
<evidence type="ECO:0000256" key="6">
    <source>
        <dbReference type="ARBA" id="ARBA00023125"/>
    </source>
</evidence>
<keyword evidence="3 10" id="KW-0597">Phosphoprotein</keyword>
<dbReference type="GO" id="GO:0000156">
    <property type="term" value="F:phosphorelay response regulator activity"/>
    <property type="evidence" value="ECO:0007669"/>
    <property type="project" value="TreeGrafter"/>
</dbReference>
<dbReference type="AlphaFoldDB" id="A7II22"/>
<dbReference type="PROSITE" id="PS50110">
    <property type="entry name" value="RESPONSE_REGULATORY"/>
    <property type="match status" value="1"/>
</dbReference>
<dbReference type="SUPFAM" id="SSF52172">
    <property type="entry name" value="CheY-like"/>
    <property type="match status" value="1"/>
</dbReference>
<evidence type="ECO:0000256" key="9">
    <source>
        <dbReference type="ARBA" id="ARBA00067337"/>
    </source>
</evidence>
<dbReference type="STRING" id="78245.Xaut_2423"/>
<keyword evidence="4" id="KW-0902">Two-component regulatory system</keyword>
<dbReference type="GO" id="GO:0006355">
    <property type="term" value="P:regulation of DNA-templated transcription"/>
    <property type="evidence" value="ECO:0007669"/>
    <property type="project" value="InterPro"/>
</dbReference>
<dbReference type="InterPro" id="IPR039420">
    <property type="entry name" value="WalR-like"/>
</dbReference>
<reference evidence="14 15" key="1">
    <citation type="submission" date="2007-07" db="EMBL/GenBank/DDBJ databases">
        <title>Complete sequence of chromosome of Xanthobacter autotrophicus Py2.</title>
        <authorList>
            <consortium name="US DOE Joint Genome Institute"/>
            <person name="Copeland A."/>
            <person name="Lucas S."/>
            <person name="Lapidus A."/>
            <person name="Barry K."/>
            <person name="Glavina del Rio T."/>
            <person name="Hammon N."/>
            <person name="Israni S."/>
            <person name="Dalin E."/>
            <person name="Tice H."/>
            <person name="Pitluck S."/>
            <person name="Sims D."/>
            <person name="Brettin T."/>
            <person name="Bruce D."/>
            <person name="Detter J.C."/>
            <person name="Han C."/>
            <person name="Tapia R."/>
            <person name="Brainard J."/>
            <person name="Schmutz J."/>
            <person name="Larimer F."/>
            <person name="Land M."/>
            <person name="Hauser L."/>
            <person name="Kyrpides N."/>
            <person name="Kim E."/>
            <person name="Ensigns S.A."/>
            <person name="Richardson P."/>
        </authorList>
    </citation>
    <scope>NUCLEOTIDE SEQUENCE [LARGE SCALE GENOMIC DNA]</scope>
    <source>
        <strain evidence="15">ATCC BAA-1158 / Py2</strain>
    </source>
</reference>
<sequence>MDSAPHIAIVDDHRDIRDLVGKYLTQHGYRTSLADSAAALRRQLERGAAPDLVVLDVMMPGEDGLSLCRFLRSTTDLPVILLTAMAEETDRIVGLEIGADDYVTKPFSPRELLARIKAVLRRVHSLPPQKGHIAAKTVRFDRWRLDVGRRELMAEDDVAVPLSTAEFRLLCAFLDHPGIVLSRDQLLDLTAGRSADPFDRSIDNQVSRLRKKVEADPKVPALIKTHWGGGYSLAAEVERA</sequence>
<dbReference type="InterPro" id="IPR011006">
    <property type="entry name" value="CheY-like_superfamily"/>
</dbReference>
<keyword evidence="2" id="KW-0963">Cytoplasm</keyword>
<keyword evidence="8" id="KW-0804">Transcription</keyword>
<keyword evidence="7" id="KW-0010">Activator</keyword>
<dbReference type="GO" id="GO:0032993">
    <property type="term" value="C:protein-DNA complex"/>
    <property type="evidence" value="ECO:0007669"/>
    <property type="project" value="TreeGrafter"/>
</dbReference>
<evidence type="ECO:0000256" key="1">
    <source>
        <dbReference type="ARBA" id="ARBA00004496"/>
    </source>
</evidence>
<feature type="domain" description="Response regulatory" evidence="12">
    <location>
        <begin position="6"/>
        <end position="120"/>
    </location>
</feature>
<dbReference type="PROSITE" id="PS51755">
    <property type="entry name" value="OMPR_PHOB"/>
    <property type="match status" value="1"/>
</dbReference>
<evidence type="ECO:0000256" key="8">
    <source>
        <dbReference type="ARBA" id="ARBA00023163"/>
    </source>
</evidence>
<protein>
    <recommendedName>
        <fullName evidence="9">Regulatory protein VirG</fullName>
    </recommendedName>
</protein>
<evidence type="ECO:0000256" key="4">
    <source>
        <dbReference type="ARBA" id="ARBA00023012"/>
    </source>
</evidence>
<evidence type="ECO:0000313" key="14">
    <source>
        <dbReference type="EMBL" id="ABS67665.1"/>
    </source>
</evidence>
<feature type="DNA-binding region" description="OmpR/PhoB-type" evidence="11">
    <location>
        <begin position="135"/>
        <end position="235"/>
    </location>
</feature>
<feature type="modified residue" description="4-aspartylphosphate" evidence="10">
    <location>
        <position position="56"/>
    </location>
</feature>
<dbReference type="EMBL" id="CP000781">
    <property type="protein sequence ID" value="ABS67665.1"/>
    <property type="molecule type" value="Genomic_DNA"/>
</dbReference>
<dbReference type="PANTHER" id="PTHR48111">
    <property type="entry name" value="REGULATOR OF RPOS"/>
    <property type="match status" value="1"/>
</dbReference>